<proteinExistence type="predicted"/>
<dbReference type="CDD" id="cd20551">
    <property type="entry name" value="CYCLIN_TFIIB_rpt1"/>
    <property type="match status" value="1"/>
</dbReference>
<evidence type="ECO:0000313" key="4">
    <source>
        <dbReference type="EMBL" id="KXZ54509.1"/>
    </source>
</evidence>
<dbReference type="InterPro" id="IPR036915">
    <property type="entry name" value="Cyclin-like_sf"/>
</dbReference>
<dbReference type="STRING" id="33097.A0A150GXG2"/>
<dbReference type="AlphaFoldDB" id="A0A150GXG2"/>
<dbReference type="GO" id="GO:0017025">
    <property type="term" value="F:TBP-class protein binding"/>
    <property type="evidence" value="ECO:0007669"/>
    <property type="project" value="InterPro"/>
</dbReference>
<dbReference type="Proteomes" id="UP000075714">
    <property type="component" value="Unassembled WGS sequence"/>
</dbReference>
<dbReference type="Gene3D" id="1.10.472.10">
    <property type="entry name" value="Cyclin-like"/>
    <property type="match status" value="1"/>
</dbReference>
<dbReference type="PANTHER" id="PTHR11618:SF13">
    <property type="entry name" value="TRANSCRIPTION INITIATION FACTOR IIB"/>
    <property type="match status" value="1"/>
</dbReference>
<protein>
    <recommendedName>
        <fullName evidence="3">Cyclin-like domain-containing protein</fullName>
    </recommendedName>
</protein>
<dbReference type="PRINTS" id="PR00685">
    <property type="entry name" value="TIFACTORIIB"/>
</dbReference>
<dbReference type="GO" id="GO:0097550">
    <property type="term" value="C:transcription preinitiation complex"/>
    <property type="evidence" value="ECO:0007669"/>
    <property type="project" value="TreeGrafter"/>
</dbReference>
<dbReference type="Gene3D" id="1.10.472.170">
    <property type="match status" value="1"/>
</dbReference>
<gene>
    <name evidence="4" type="ORF">GPECTOR_4g574</name>
</gene>
<dbReference type="PANTHER" id="PTHR11618">
    <property type="entry name" value="TRANSCRIPTION INITIATION FACTOR IIB-RELATED"/>
    <property type="match status" value="1"/>
</dbReference>
<keyword evidence="5" id="KW-1185">Reference proteome</keyword>
<dbReference type="Pfam" id="PF00382">
    <property type="entry name" value="TFIIB"/>
    <property type="match status" value="1"/>
</dbReference>
<feature type="domain" description="Cyclin-like" evidence="3">
    <location>
        <begin position="83"/>
        <end position="166"/>
    </location>
</feature>
<dbReference type="GO" id="GO:0005634">
    <property type="term" value="C:nucleus"/>
    <property type="evidence" value="ECO:0007669"/>
    <property type="project" value="TreeGrafter"/>
</dbReference>
<dbReference type="SUPFAM" id="SSF47954">
    <property type="entry name" value="Cyclin-like"/>
    <property type="match status" value="1"/>
</dbReference>
<dbReference type="InterPro" id="IPR000812">
    <property type="entry name" value="TFIIB"/>
</dbReference>
<dbReference type="OrthoDB" id="25790at2759"/>
<name>A0A150GXG2_GONPE</name>
<dbReference type="InterPro" id="IPR013763">
    <property type="entry name" value="Cyclin-like_dom"/>
</dbReference>
<evidence type="ECO:0000259" key="3">
    <source>
        <dbReference type="SMART" id="SM00385"/>
    </source>
</evidence>
<accession>A0A150GXG2</accession>
<evidence type="ECO:0000313" key="5">
    <source>
        <dbReference type="Proteomes" id="UP000075714"/>
    </source>
</evidence>
<keyword evidence="1" id="KW-0805">Transcription regulation</keyword>
<organism evidence="4 5">
    <name type="scientific">Gonium pectorale</name>
    <name type="common">Green alga</name>
    <dbReference type="NCBI Taxonomy" id="33097"/>
    <lineage>
        <taxon>Eukaryota</taxon>
        <taxon>Viridiplantae</taxon>
        <taxon>Chlorophyta</taxon>
        <taxon>core chlorophytes</taxon>
        <taxon>Chlorophyceae</taxon>
        <taxon>CS clade</taxon>
        <taxon>Chlamydomonadales</taxon>
        <taxon>Volvocaceae</taxon>
        <taxon>Gonium</taxon>
    </lineage>
</organism>
<dbReference type="GO" id="GO:0070897">
    <property type="term" value="P:transcription preinitiation complex assembly"/>
    <property type="evidence" value="ECO:0007669"/>
    <property type="project" value="InterPro"/>
</dbReference>
<evidence type="ECO:0000256" key="2">
    <source>
        <dbReference type="ARBA" id="ARBA00023163"/>
    </source>
</evidence>
<evidence type="ECO:0000256" key="1">
    <source>
        <dbReference type="ARBA" id="ARBA00023015"/>
    </source>
</evidence>
<sequence>MDVEPCITCSGVDFIEFKSEGDLVCRDKDTSDPNRVGGPTSHLLEGLTTTIGRERNDGGLSYTLNRIHARTNNPDRLLVAAFKEVGRMCELLKVNSQIKDRACEVYKEVVEAKSLKGRSVKALAAACLFWACREGKQARTFKEIGAVLGNDVSKKEIGRCFKDLQQLKKDELHKLGASADALASLNNQTVQHPKDFVLSYCNQLRVEFKLKKVAEEIALNAKPHDRRVPWDGRTPTSIASAIVFIAMTMWEIRKESEAARAPGAAAPVQSYASVKAIKNMSDQIMQSVALISSVAEATIRAAYKDLFPHIPQLLPAGFATTEDVARLPNPDSRHVNYPVPNLPPPSAMAGGALPPPVASSGVYGA</sequence>
<dbReference type="EMBL" id="LSYV01000005">
    <property type="protein sequence ID" value="KXZ54509.1"/>
    <property type="molecule type" value="Genomic_DNA"/>
</dbReference>
<dbReference type="InterPro" id="IPR013150">
    <property type="entry name" value="TFIIB_cyclin"/>
</dbReference>
<dbReference type="SMART" id="SM00385">
    <property type="entry name" value="CYCLIN"/>
    <property type="match status" value="1"/>
</dbReference>
<comment type="caution">
    <text evidence="4">The sequence shown here is derived from an EMBL/GenBank/DDBJ whole genome shotgun (WGS) entry which is preliminary data.</text>
</comment>
<reference evidence="5" key="1">
    <citation type="journal article" date="2016" name="Nat. Commun.">
        <title>The Gonium pectorale genome demonstrates co-option of cell cycle regulation during the evolution of multicellularity.</title>
        <authorList>
            <person name="Hanschen E.R."/>
            <person name="Marriage T.N."/>
            <person name="Ferris P.J."/>
            <person name="Hamaji T."/>
            <person name="Toyoda A."/>
            <person name="Fujiyama A."/>
            <person name="Neme R."/>
            <person name="Noguchi H."/>
            <person name="Minakuchi Y."/>
            <person name="Suzuki M."/>
            <person name="Kawai-Toyooka H."/>
            <person name="Smith D.R."/>
            <person name="Sparks H."/>
            <person name="Anderson J."/>
            <person name="Bakaric R."/>
            <person name="Luria V."/>
            <person name="Karger A."/>
            <person name="Kirschner M.W."/>
            <person name="Durand P.M."/>
            <person name="Michod R.E."/>
            <person name="Nozaki H."/>
            <person name="Olson B.J."/>
        </authorList>
    </citation>
    <scope>NUCLEOTIDE SEQUENCE [LARGE SCALE GENOMIC DNA]</scope>
    <source>
        <strain evidence="5">NIES-2863</strain>
    </source>
</reference>
<keyword evidence="2" id="KW-0804">Transcription</keyword>